<dbReference type="GO" id="GO:0008270">
    <property type="term" value="F:zinc ion binding"/>
    <property type="evidence" value="ECO:0007669"/>
    <property type="project" value="UniProtKB-KW"/>
</dbReference>
<evidence type="ECO:0000256" key="4">
    <source>
        <dbReference type="PROSITE-ProRule" id="PRU00601"/>
    </source>
</evidence>
<sequence>MATAPAVSRPTLNREQQLAQLHRRYGSGPIIALKPSDPDFVYPLPSLQLRLLVPEAYPTERPTIQVVNGELPGWAKKNVQEGFKAIAARGEERWEQTTLLDLLRVLDRELEDLLSAGGEEEDVEVEARVASGNGSRCEATLPATNESGSGMGITIVRPVPDRVEVVRTPPVPSPSEAPPPPASTASSQQSHEKPAPLRKFTQAERNAAGKKRSQDIKQLISRLKLSPHFSGTPDSTHFTVPIDSPRKALLPVALQPVNSARLIVPKQYNLEPPRIEILGIPSDIARRVGTRFEEFAANNPQMTLTSAVNALGAKLHLWAIEEKPVKKEKEPEKDISESHQFEETGEGETPADEDPGKSHIKVIPRPPEWALPTTEEDGNEDDSSGLDFDSDEDGSEVGNEGDQEMKKMDSSTDAPRQVAEHGTSLSCPGVELKGIDLLTVSALNIIIRCSKCKTEQDVLNLRGTAPNERPMPRVVRCPKCQEILGVGFRKEFVHQNASRLGFFDLTNCTIAELRPMDLVPQCEDCSNEETHQEMKGVVRGQMVFTNCRTCFKRMSLLIPELKLLRIGGERSLELKKVPKKTTGKERYVAGTELPLKGKCKHYRKSTRWFRFSCCNNVYPCDRCHDGVESHPSEHANRMICGLCSREQNYRPEDCRYCGNNFLKKSMSRFWEGGKGTRDRRLMSRNDPRKYKRLGKPLS</sequence>
<evidence type="ECO:0000259" key="6">
    <source>
        <dbReference type="PROSITE" id="PS51266"/>
    </source>
</evidence>
<reference evidence="7 8" key="1">
    <citation type="submission" date="2019-04" db="EMBL/GenBank/DDBJ databases">
        <title>Comparative genomics and transcriptomics to analyze fruiting body development in filamentous ascomycetes.</title>
        <authorList>
            <consortium name="DOE Joint Genome Institute"/>
            <person name="Lutkenhaus R."/>
            <person name="Traeger S."/>
            <person name="Breuer J."/>
            <person name="Kuo A."/>
            <person name="Lipzen A."/>
            <person name="Pangilinan J."/>
            <person name="Dilworth D."/>
            <person name="Sandor L."/>
            <person name="Poggeler S."/>
            <person name="Barry K."/>
            <person name="Grigoriev I.V."/>
            <person name="Nowrousian M."/>
        </authorList>
    </citation>
    <scope>NUCLEOTIDE SEQUENCE [LARGE SCALE GENOMIC DNA]</scope>
    <source>
        <strain evidence="7 8">CBS 389.68</strain>
    </source>
</reference>
<evidence type="ECO:0000313" key="8">
    <source>
        <dbReference type="Proteomes" id="UP000298138"/>
    </source>
</evidence>
<evidence type="ECO:0000256" key="2">
    <source>
        <dbReference type="ARBA" id="ARBA00022771"/>
    </source>
</evidence>
<dbReference type="SUPFAM" id="SSF161219">
    <property type="entry name" value="CHY zinc finger-like"/>
    <property type="match status" value="1"/>
</dbReference>
<accession>A0A4S2N8A5</accession>
<organism evidence="7 8">
    <name type="scientific">Ascodesmis nigricans</name>
    <dbReference type="NCBI Taxonomy" id="341454"/>
    <lineage>
        <taxon>Eukaryota</taxon>
        <taxon>Fungi</taxon>
        <taxon>Dikarya</taxon>
        <taxon>Ascomycota</taxon>
        <taxon>Pezizomycotina</taxon>
        <taxon>Pezizomycetes</taxon>
        <taxon>Pezizales</taxon>
        <taxon>Ascodesmidaceae</taxon>
        <taxon>Ascodesmis</taxon>
    </lineage>
</organism>
<feature type="region of interest" description="Disordered" evidence="5">
    <location>
        <begin position="129"/>
        <end position="195"/>
    </location>
</feature>
<feature type="compositionally biased region" description="Pro residues" evidence="5">
    <location>
        <begin position="169"/>
        <end position="182"/>
    </location>
</feature>
<dbReference type="EMBL" id="ML220112">
    <property type="protein sequence ID" value="TGZ85571.1"/>
    <property type="molecule type" value="Genomic_DNA"/>
</dbReference>
<gene>
    <name evidence="7" type="ORF">EX30DRAFT_326743</name>
</gene>
<feature type="region of interest" description="Disordered" evidence="5">
    <location>
        <begin position="325"/>
        <end position="424"/>
    </location>
</feature>
<evidence type="ECO:0000313" key="7">
    <source>
        <dbReference type="EMBL" id="TGZ85571.1"/>
    </source>
</evidence>
<evidence type="ECO:0000256" key="1">
    <source>
        <dbReference type="ARBA" id="ARBA00022723"/>
    </source>
</evidence>
<feature type="compositionally biased region" description="Basic and acidic residues" evidence="5">
    <location>
        <begin position="325"/>
        <end position="342"/>
    </location>
</feature>
<keyword evidence="1" id="KW-0479">Metal-binding</keyword>
<dbReference type="Proteomes" id="UP000298138">
    <property type="component" value="Unassembled WGS sequence"/>
</dbReference>
<evidence type="ECO:0000256" key="3">
    <source>
        <dbReference type="ARBA" id="ARBA00022833"/>
    </source>
</evidence>
<name>A0A4S2N8A5_9PEZI</name>
<keyword evidence="3" id="KW-0862">Zinc</keyword>
<feature type="domain" description="CHY-type" evidence="6">
    <location>
        <begin position="592"/>
        <end position="659"/>
    </location>
</feature>
<feature type="compositionally biased region" description="Acidic residues" evidence="5">
    <location>
        <begin position="374"/>
        <end position="402"/>
    </location>
</feature>
<protein>
    <submittedName>
        <fullName evidence="7">Zf-CHY-domain-containing protein</fullName>
    </submittedName>
</protein>
<feature type="compositionally biased region" description="Acidic residues" evidence="5">
    <location>
        <begin position="343"/>
        <end position="353"/>
    </location>
</feature>
<evidence type="ECO:0000256" key="5">
    <source>
        <dbReference type="SAM" id="MobiDB-lite"/>
    </source>
</evidence>
<dbReference type="InterPro" id="IPR008913">
    <property type="entry name" value="Znf_CHY"/>
</dbReference>
<dbReference type="AlphaFoldDB" id="A0A4S2N8A5"/>
<dbReference type="InParanoid" id="A0A4S2N8A5"/>
<keyword evidence="2 4" id="KW-0863">Zinc-finger</keyword>
<dbReference type="PROSITE" id="PS51266">
    <property type="entry name" value="ZF_CHY"/>
    <property type="match status" value="1"/>
</dbReference>
<dbReference type="STRING" id="341454.A0A4S2N8A5"/>
<dbReference type="OrthoDB" id="10253329at2759"/>
<dbReference type="InterPro" id="IPR037274">
    <property type="entry name" value="Znf_CHY_sf"/>
</dbReference>
<proteinExistence type="predicted"/>
<keyword evidence="8" id="KW-1185">Reference proteome</keyword>
<dbReference type="Pfam" id="PF05495">
    <property type="entry name" value="zf-CHY"/>
    <property type="match status" value="1"/>
</dbReference>
<feature type="region of interest" description="Disordered" evidence="5">
    <location>
        <begin position="674"/>
        <end position="698"/>
    </location>
</feature>
<feature type="compositionally biased region" description="Basic residues" evidence="5">
    <location>
        <begin position="689"/>
        <end position="698"/>
    </location>
</feature>
<feature type="compositionally biased region" description="Basic and acidic residues" evidence="5">
    <location>
        <begin position="674"/>
        <end position="688"/>
    </location>
</feature>